<dbReference type="SUPFAM" id="SSF55136">
    <property type="entry name" value="Probable bacterial effector-binding domain"/>
    <property type="match status" value="1"/>
</dbReference>
<dbReference type="GO" id="GO:0003700">
    <property type="term" value="F:DNA-binding transcription factor activity"/>
    <property type="evidence" value="ECO:0007669"/>
    <property type="project" value="InterPro"/>
</dbReference>
<evidence type="ECO:0000313" key="6">
    <source>
        <dbReference type="EMBL" id="SHJ75645.1"/>
    </source>
</evidence>
<evidence type="ECO:0000313" key="7">
    <source>
        <dbReference type="Proteomes" id="UP000184080"/>
    </source>
</evidence>
<dbReference type="Proteomes" id="UP000184080">
    <property type="component" value="Unassembled WGS sequence"/>
</dbReference>
<dbReference type="InterPro" id="IPR011256">
    <property type="entry name" value="Reg_factor_effector_dom_sf"/>
</dbReference>
<dbReference type="SUPFAM" id="SSF46955">
    <property type="entry name" value="Putative DNA-binding domain"/>
    <property type="match status" value="1"/>
</dbReference>
<proteinExistence type="predicted"/>
<keyword evidence="7" id="KW-1185">Reference proteome</keyword>
<keyword evidence="3" id="KW-0238">DNA-binding</keyword>
<accession>A0A1M6LWW8</accession>
<dbReference type="PANTHER" id="PTHR30204:SF69">
    <property type="entry name" value="MERR-FAMILY TRANSCRIPTIONAL REGULATOR"/>
    <property type="match status" value="1"/>
</dbReference>
<dbReference type="InterPro" id="IPR029441">
    <property type="entry name" value="Cass2"/>
</dbReference>
<name>A0A1M6LWW8_9CLOT</name>
<dbReference type="Pfam" id="PF14526">
    <property type="entry name" value="Cass2"/>
    <property type="match status" value="1"/>
</dbReference>
<organism evidence="6 7">
    <name type="scientific">Clostridium amylolyticum</name>
    <dbReference type="NCBI Taxonomy" id="1121298"/>
    <lineage>
        <taxon>Bacteria</taxon>
        <taxon>Bacillati</taxon>
        <taxon>Bacillota</taxon>
        <taxon>Clostridia</taxon>
        <taxon>Eubacteriales</taxon>
        <taxon>Clostridiaceae</taxon>
        <taxon>Clostridium</taxon>
    </lineage>
</organism>
<dbReference type="GO" id="GO:0003677">
    <property type="term" value="F:DNA binding"/>
    <property type="evidence" value="ECO:0007669"/>
    <property type="project" value="UniProtKB-KW"/>
</dbReference>
<evidence type="ECO:0000256" key="4">
    <source>
        <dbReference type="ARBA" id="ARBA00023163"/>
    </source>
</evidence>
<dbReference type="InterPro" id="IPR009061">
    <property type="entry name" value="DNA-bd_dom_put_sf"/>
</dbReference>
<dbReference type="SMART" id="SM00422">
    <property type="entry name" value="HTH_MERR"/>
    <property type="match status" value="1"/>
</dbReference>
<gene>
    <name evidence="6" type="ORF">SAMN05444401_3813</name>
</gene>
<evidence type="ECO:0000256" key="2">
    <source>
        <dbReference type="ARBA" id="ARBA00023015"/>
    </source>
</evidence>
<dbReference type="Gene3D" id="1.10.1660.10">
    <property type="match status" value="1"/>
</dbReference>
<feature type="domain" description="HTH merR-type" evidence="5">
    <location>
        <begin position="3"/>
        <end position="72"/>
    </location>
</feature>
<dbReference type="PANTHER" id="PTHR30204">
    <property type="entry name" value="REDOX-CYCLING DRUG-SENSING TRANSCRIPTIONAL ACTIVATOR SOXR"/>
    <property type="match status" value="1"/>
</dbReference>
<evidence type="ECO:0000256" key="1">
    <source>
        <dbReference type="ARBA" id="ARBA00022491"/>
    </source>
</evidence>
<sequence length="323" mass="37421">MKLMTISEVANTFDVSTRMLRYYDEIGLLPSTRMEDYAYRVYDQSAVRRLQQILTLRKLRISLKKIALILECPEQTKIVEVFHESMNELDDEISALQTIRDILRMFITRLNTAAHTNVKLDMFDDVEIMSVIQTLSLSKINFKEERSMDDLNKANETLSTLKNVRIIYLPPCTVAASHYFGKNPEDNAIKSLDEFIKKIELQKIKPDLRMFGFNNPSPKGNETYGYEFWVTIPEDLDVPAPLQKKHFDGGLYAAHCIKMGDFHEWQLLSKWVENSTEYEYDAREPFGMGGCLEEHLNAYSYFAGNEKVAKFIQLDLLTPIKAK</sequence>
<keyword evidence="2" id="KW-0805">Transcription regulation</keyword>
<dbReference type="STRING" id="1121298.SAMN05444401_3813"/>
<protein>
    <submittedName>
        <fullName evidence="6">Transcriptional regulator, MerR family</fullName>
    </submittedName>
</protein>
<dbReference type="EMBL" id="FQZO01000007">
    <property type="protein sequence ID" value="SHJ75645.1"/>
    <property type="molecule type" value="Genomic_DNA"/>
</dbReference>
<reference evidence="6 7" key="1">
    <citation type="submission" date="2016-11" db="EMBL/GenBank/DDBJ databases">
        <authorList>
            <person name="Jaros S."/>
            <person name="Januszkiewicz K."/>
            <person name="Wedrychowicz H."/>
        </authorList>
    </citation>
    <scope>NUCLEOTIDE SEQUENCE [LARGE SCALE GENOMIC DNA]</scope>
    <source>
        <strain evidence="6 7">DSM 21864</strain>
    </source>
</reference>
<dbReference type="PROSITE" id="PS50937">
    <property type="entry name" value="HTH_MERR_2"/>
    <property type="match status" value="1"/>
</dbReference>
<evidence type="ECO:0000256" key="3">
    <source>
        <dbReference type="ARBA" id="ARBA00023125"/>
    </source>
</evidence>
<dbReference type="Gene3D" id="3.20.80.10">
    <property type="entry name" value="Regulatory factor, effector binding domain"/>
    <property type="match status" value="1"/>
</dbReference>
<keyword evidence="4" id="KW-0804">Transcription</keyword>
<dbReference type="AlphaFoldDB" id="A0A1M6LWW8"/>
<dbReference type="RefSeq" id="WP_073010483.1">
    <property type="nucleotide sequence ID" value="NZ_FQZO01000007.1"/>
</dbReference>
<dbReference type="OrthoDB" id="9811174at2"/>
<dbReference type="CDD" id="cd00592">
    <property type="entry name" value="HTH_MerR-like"/>
    <property type="match status" value="1"/>
</dbReference>
<keyword evidence="1" id="KW-0678">Repressor</keyword>
<dbReference type="InterPro" id="IPR000551">
    <property type="entry name" value="MerR-type_HTH_dom"/>
</dbReference>
<dbReference type="InterPro" id="IPR047057">
    <property type="entry name" value="MerR_fam"/>
</dbReference>
<evidence type="ECO:0000259" key="5">
    <source>
        <dbReference type="PROSITE" id="PS50937"/>
    </source>
</evidence>
<dbReference type="Pfam" id="PF13411">
    <property type="entry name" value="MerR_1"/>
    <property type="match status" value="1"/>
</dbReference>